<evidence type="ECO:0000313" key="9">
    <source>
        <dbReference type="Proteomes" id="UP000249590"/>
    </source>
</evidence>
<dbReference type="EMBL" id="QHHQ01000005">
    <property type="protein sequence ID" value="RAH99138.1"/>
    <property type="molecule type" value="Genomic_DNA"/>
</dbReference>
<dbReference type="SUPFAM" id="SSF103473">
    <property type="entry name" value="MFS general substrate transporter"/>
    <property type="match status" value="1"/>
</dbReference>
<comment type="caution">
    <text evidence="8">The sequence shown here is derived from an EMBL/GenBank/DDBJ whole genome shotgun (WGS) entry which is preliminary data.</text>
</comment>
<feature type="transmembrane region" description="Helical" evidence="6">
    <location>
        <begin position="280"/>
        <end position="302"/>
    </location>
</feature>
<feature type="region of interest" description="Disordered" evidence="5">
    <location>
        <begin position="405"/>
        <end position="430"/>
    </location>
</feature>
<gene>
    <name evidence="8" type="ORF">DLJ53_21560</name>
</gene>
<feature type="transmembrane region" description="Helical" evidence="6">
    <location>
        <begin position="214"/>
        <end position="239"/>
    </location>
</feature>
<feature type="transmembrane region" description="Helical" evidence="6">
    <location>
        <begin position="375"/>
        <end position="395"/>
    </location>
</feature>
<feature type="transmembrane region" description="Helical" evidence="6">
    <location>
        <begin position="340"/>
        <end position="369"/>
    </location>
</feature>
<feature type="transmembrane region" description="Helical" evidence="6">
    <location>
        <begin position="308"/>
        <end position="328"/>
    </location>
</feature>
<dbReference type="GO" id="GO:0022857">
    <property type="term" value="F:transmembrane transporter activity"/>
    <property type="evidence" value="ECO:0007669"/>
    <property type="project" value="InterPro"/>
</dbReference>
<dbReference type="InterPro" id="IPR036259">
    <property type="entry name" value="MFS_trans_sf"/>
</dbReference>
<dbReference type="PANTHER" id="PTHR23527:SF1">
    <property type="entry name" value="BLL3282 PROTEIN"/>
    <property type="match status" value="1"/>
</dbReference>
<evidence type="ECO:0000256" key="6">
    <source>
        <dbReference type="SAM" id="Phobius"/>
    </source>
</evidence>
<proteinExistence type="predicted"/>
<evidence type="ECO:0000313" key="8">
    <source>
        <dbReference type="EMBL" id="RAH99138.1"/>
    </source>
</evidence>
<dbReference type="InterPro" id="IPR020846">
    <property type="entry name" value="MFS_dom"/>
</dbReference>
<sequence>MMTSTVKLPLLLAETTAVQAVGTAAVLAIAAVAPAVAVSIGVPASLVGTQIAIAYLGGMTSSVFAGMLVGSVGPCRTAQIAMVLNAAGAGLCAVPSVGPIIAGTFLIGLAYGLINPSASTLLAQHAPPRRRNIVFSIKQTGVPIGGALVGLVGPPLALSVGWSALLVGISLISLSLAIALELGRRTLDSNAPRSTLSAGAAIRGLAGILRNGPLACIALASFCFSAIQLCTISFLVVMLVEEYGFTLVGAGGVLAAVQGTGMAGRLFWGVVADVAGAGAQVLAGLALMMACAAGVIVAAGFLGWPVAVVIGALIVLGFTGVGWNGVYLSEVARYAPMGDVGAITGAAMVFTFAGVLVGPNIFVAIHSVLGSFSQSFIALVVAAGIAFVLMTTILMRRPSSDGLPVHATAVQNTSSDPSHQTRGATKGEHR</sequence>
<feature type="transmembrane region" description="Helical" evidence="6">
    <location>
        <begin position="245"/>
        <end position="268"/>
    </location>
</feature>
<dbReference type="PANTHER" id="PTHR23527">
    <property type="entry name" value="BLL3282 PROTEIN"/>
    <property type="match status" value="1"/>
</dbReference>
<dbReference type="InterPro" id="IPR052952">
    <property type="entry name" value="MFS-Transporter"/>
</dbReference>
<evidence type="ECO:0000259" key="7">
    <source>
        <dbReference type="PROSITE" id="PS50850"/>
    </source>
</evidence>
<organism evidence="8 9">
    <name type="scientific">Acuticoccus sediminis</name>
    <dbReference type="NCBI Taxonomy" id="2184697"/>
    <lineage>
        <taxon>Bacteria</taxon>
        <taxon>Pseudomonadati</taxon>
        <taxon>Pseudomonadota</taxon>
        <taxon>Alphaproteobacteria</taxon>
        <taxon>Hyphomicrobiales</taxon>
        <taxon>Amorphaceae</taxon>
        <taxon>Acuticoccus</taxon>
    </lineage>
</organism>
<feature type="compositionally biased region" description="Polar residues" evidence="5">
    <location>
        <begin position="409"/>
        <end position="423"/>
    </location>
</feature>
<feature type="transmembrane region" description="Helical" evidence="6">
    <location>
        <begin position="20"/>
        <end position="40"/>
    </location>
</feature>
<protein>
    <submittedName>
        <fullName evidence="8">MFS transporter</fullName>
    </submittedName>
</protein>
<dbReference type="PROSITE" id="PS00217">
    <property type="entry name" value="SUGAR_TRANSPORT_2"/>
    <property type="match status" value="1"/>
</dbReference>
<feature type="domain" description="Major facilitator superfamily (MFS) profile" evidence="7">
    <location>
        <begin position="8"/>
        <end position="401"/>
    </location>
</feature>
<dbReference type="PROSITE" id="PS50850">
    <property type="entry name" value="MFS"/>
    <property type="match status" value="1"/>
</dbReference>
<evidence type="ECO:0000256" key="3">
    <source>
        <dbReference type="ARBA" id="ARBA00022989"/>
    </source>
</evidence>
<dbReference type="Proteomes" id="UP000249590">
    <property type="component" value="Unassembled WGS sequence"/>
</dbReference>
<dbReference type="InterPro" id="IPR011701">
    <property type="entry name" value="MFS"/>
</dbReference>
<keyword evidence="9" id="KW-1185">Reference proteome</keyword>
<comment type="subcellular location">
    <subcellularLocation>
        <location evidence="1">Membrane</location>
        <topology evidence="1">Multi-pass membrane protein</topology>
    </subcellularLocation>
</comment>
<dbReference type="GO" id="GO:0016020">
    <property type="term" value="C:membrane"/>
    <property type="evidence" value="ECO:0007669"/>
    <property type="project" value="UniProtKB-SubCell"/>
</dbReference>
<dbReference type="Pfam" id="PF07690">
    <property type="entry name" value="MFS_1"/>
    <property type="match status" value="1"/>
</dbReference>
<feature type="transmembrane region" description="Helical" evidence="6">
    <location>
        <begin position="93"/>
        <end position="114"/>
    </location>
</feature>
<keyword evidence="2 6" id="KW-0812">Transmembrane</keyword>
<accession>A0A8B2NLT3</accession>
<dbReference type="InterPro" id="IPR005829">
    <property type="entry name" value="Sugar_transporter_CS"/>
</dbReference>
<feature type="transmembrane region" description="Helical" evidence="6">
    <location>
        <begin position="52"/>
        <end position="73"/>
    </location>
</feature>
<feature type="transmembrane region" description="Helical" evidence="6">
    <location>
        <begin position="160"/>
        <end position="180"/>
    </location>
</feature>
<keyword evidence="4 6" id="KW-0472">Membrane</keyword>
<evidence type="ECO:0000256" key="2">
    <source>
        <dbReference type="ARBA" id="ARBA00022692"/>
    </source>
</evidence>
<evidence type="ECO:0000256" key="4">
    <source>
        <dbReference type="ARBA" id="ARBA00023136"/>
    </source>
</evidence>
<name>A0A8B2NLT3_9HYPH</name>
<evidence type="ECO:0000256" key="1">
    <source>
        <dbReference type="ARBA" id="ARBA00004141"/>
    </source>
</evidence>
<reference evidence="8 9" key="1">
    <citation type="submission" date="2018-05" db="EMBL/GenBank/DDBJ databases">
        <title>Acuticoccus sediminis sp. nov., isolated from deep-sea sediment of Indian Ocean.</title>
        <authorList>
            <person name="Liu X."/>
            <person name="Lai Q."/>
            <person name="Du Y."/>
            <person name="Sun F."/>
            <person name="Zhang X."/>
            <person name="Wang S."/>
            <person name="Shao Z."/>
        </authorList>
    </citation>
    <scope>NUCLEOTIDE SEQUENCE [LARGE SCALE GENOMIC DNA]</scope>
    <source>
        <strain evidence="8 9">PTG4-2</strain>
    </source>
</reference>
<keyword evidence="3 6" id="KW-1133">Transmembrane helix</keyword>
<evidence type="ECO:0000256" key="5">
    <source>
        <dbReference type="SAM" id="MobiDB-lite"/>
    </source>
</evidence>
<dbReference type="AlphaFoldDB" id="A0A8B2NLT3"/>
<dbReference type="Gene3D" id="1.20.1250.20">
    <property type="entry name" value="MFS general substrate transporter like domains"/>
    <property type="match status" value="2"/>
</dbReference>